<evidence type="ECO:0000313" key="2">
    <source>
        <dbReference type="Proteomes" id="UP001595191"/>
    </source>
</evidence>
<dbReference type="EMBL" id="JBHFPV010000012">
    <property type="protein sequence ID" value="MFH6605185.1"/>
    <property type="molecule type" value="Genomic_DNA"/>
</dbReference>
<name>A0ACC7LQ79_9FLAO</name>
<accession>A0ACC7LQ79</accession>
<gene>
    <name evidence="1" type="ORF">ACEZ3G_17020</name>
</gene>
<organism evidence="1 2">
    <name type="scientific">Meishania litoralis</name>
    <dbReference type="NCBI Taxonomy" id="3434685"/>
    <lineage>
        <taxon>Bacteria</taxon>
        <taxon>Pseudomonadati</taxon>
        <taxon>Bacteroidota</taxon>
        <taxon>Flavobacteriia</taxon>
        <taxon>Flavobacteriales</taxon>
        <taxon>Flavobacteriaceae</taxon>
        <taxon>Meishania</taxon>
    </lineage>
</organism>
<dbReference type="Proteomes" id="UP001595191">
    <property type="component" value="Unassembled WGS sequence"/>
</dbReference>
<evidence type="ECO:0000313" key="1">
    <source>
        <dbReference type="EMBL" id="MFH6605185.1"/>
    </source>
</evidence>
<comment type="caution">
    <text evidence="1">The sequence shown here is derived from an EMBL/GenBank/DDBJ whole genome shotgun (WGS) entry which is preliminary data.</text>
</comment>
<reference evidence="1" key="1">
    <citation type="submission" date="2024-09" db="EMBL/GenBank/DDBJ databases">
        <authorList>
            <person name="Liu J."/>
        </authorList>
    </citation>
    <scope>NUCLEOTIDE SEQUENCE</scope>
    <source>
        <strain evidence="1">NBU2967</strain>
    </source>
</reference>
<proteinExistence type="predicted"/>
<sequence>MHSVSLAKRKLTFSPFFAVADIGSRLSIEKALAPALQVTKDFNMEIKKDDLPKLEFMLNKMIDTNWLVQAEDFVSDGIYRPSERDILFLDFKYFLSIFEHYQVGTVNFEEDSLSVRPSINTVPFKRNGGFQKLYDDSINLANELDKKQQGQIRKQVQEEIIRQNSIEKFQYDIYGFWIAVISLIGVLISLAIQLTS</sequence>
<protein>
    <submittedName>
        <fullName evidence="1">Uncharacterized protein</fullName>
    </submittedName>
</protein>
<keyword evidence="2" id="KW-1185">Reference proteome</keyword>